<dbReference type="PANTHER" id="PTHR21060:SF15">
    <property type="entry name" value="ACETATE KINASE-RELATED"/>
    <property type="match status" value="1"/>
</dbReference>
<dbReference type="InterPro" id="IPR000890">
    <property type="entry name" value="Aliphatic_acid_kin_short-chain"/>
</dbReference>
<dbReference type="PROSITE" id="PS01075">
    <property type="entry name" value="ACETATE_KINASE_1"/>
    <property type="match status" value="1"/>
</dbReference>
<dbReference type="HAMAP" id="MF_00020">
    <property type="entry name" value="Acetate_kinase"/>
    <property type="match status" value="1"/>
</dbReference>
<feature type="binding site" evidence="6">
    <location>
        <position position="7"/>
    </location>
    <ligand>
        <name>Mg(2+)</name>
        <dbReference type="ChEBI" id="CHEBI:18420"/>
    </ligand>
</feature>
<feature type="binding site" evidence="6">
    <location>
        <begin position="331"/>
        <end position="335"/>
    </location>
    <ligand>
        <name>ATP</name>
        <dbReference type="ChEBI" id="CHEBI:30616"/>
    </ligand>
</feature>
<comment type="subunit">
    <text evidence="6">Homodimer.</text>
</comment>
<keyword evidence="5 6" id="KW-0067">ATP-binding</keyword>
<keyword evidence="2 6" id="KW-0808">Transferase</keyword>
<dbReference type="PIRSF" id="PIRSF000722">
    <property type="entry name" value="Acetate_prop_kin"/>
    <property type="match status" value="1"/>
</dbReference>
<dbReference type="EMBL" id="JACSPQ010000017">
    <property type="protein sequence ID" value="MBD8002900.1"/>
    <property type="molecule type" value="Genomic_DNA"/>
</dbReference>
<dbReference type="CDD" id="cd24010">
    <property type="entry name" value="ASKHA_NBD_AcK_PK"/>
    <property type="match status" value="1"/>
</dbReference>
<dbReference type="InterPro" id="IPR004372">
    <property type="entry name" value="Ac/propionate_kinase"/>
</dbReference>
<keyword evidence="4 6" id="KW-0418">Kinase</keyword>
<feature type="binding site" evidence="6">
    <location>
        <begin position="208"/>
        <end position="212"/>
    </location>
    <ligand>
        <name>ATP</name>
        <dbReference type="ChEBI" id="CHEBI:30616"/>
    </ligand>
</feature>
<comment type="cofactor">
    <cofactor evidence="6">
        <name>Mg(2+)</name>
        <dbReference type="ChEBI" id="CHEBI:18420"/>
    </cofactor>
    <cofactor evidence="6">
        <name>Mn(2+)</name>
        <dbReference type="ChEBI" id="CHEBI:29035"/>
    </cofactor>
    <text evidence="6">Mg(2+). Can also accept Mn(2+).</text>
</comment>
<evidence type="ECO:0000256" key="2">
    <source>
        <dbReference type="ARBA" id="ARBA00022679"/>
    </source>
</evidence>
<feature type="binding site" evidence="6">
    <location>
        <position position="14"/>
    </location>
    <ligand>
        <name>ATP</name>
        <dbReference type="ChEBI" id="CHEBI:30616"/>
    </ligand>
</feature>
<accession>A0ABR8VDW9</accession>
<dbReference type="EC" id="2.7.2.1" evidence="6"/>
<feature type="site" description="Transition state stabilizer" evidence="6">
    <location>
        <position position="180"/>
    </location>
</feature>
<evidence type="ECO:0000313" key="9">
    <source>
        <dbReference type="Proteomes" id="UP000616346"/>
    </source>
</evidence>
<dbReference type="GO" id="GO:0016301">
    <property type="term" value="F:kinase activity"/>
    <property type="evidence" value="ECO:0007669"/>
    <property type="project" value="UniProtKB-KW"/>
</dbReference>
<comment type="function">
    <text evidence="6">Catalyzes the formation of acetyl phosphate from acetate and ATP. Can also catalyze the reverse reaction.</text>
</comment>
<comment type="catalytic activity">
    <reaction evidence="6">
        <text>acetate + ATP = acetyl phosphate + ADP</text>
        <dbReference type="Rhea" id="RHEA:11352"/>
        <dbReference type="ChEBI" id="CHEBI:22191"/>
        <dbReference type="ChEBI" id="CHEBI:30089"/>
        <dbReference type="ChEBI" id="CHEBI:30616"/>
        <dbReference type="ChEBI" id="CHEBI:456216"/>
        <dbReference type="EC" id="2.7.2.1"/>
    </reaction>
</comment>
<evidence type="ECO:0000256" key="7">
    <source>
        <dbReference type="RuleBase" id="RU003835"/>
    </source>
</evidence>
<dbReference type="PRINTS" id="PR00471">
    <property type="entry name" value="ACETATEKNASE"/>
</dbReference>
<proteinExistence type="inferred from homology"/>
<sequence length="400" mass="43664">MKILVLNCGSSSIKYKLFDMTTKAILAQGGLEKINLPGSFLKITLPNGEKKIIERDIEEHTAGVQFIFETLTHPEYGAVKSLDEIGAVGHRVLHGGTKFSGSVLITDAVIAAVEECCDLGPLHNPANLKGIYAVQKLLPNVPQIAVFDTAFHQTMPEKAYLYAIPYEYYEKYGIRRYGFHGTSHRYVSKRVCEFLNIPAEGSRIITCHIGNGGSIAAIKDGKCVDTTMGLTPLEGLMMGTRSGDIDGGAILYLMKKEGLTPDEMSNILNKKSGVLGIFHRSSDMRELEAAAAKGEAEAKRAEAMYFYRITKYIGAYAAAMGGVDVILFTGGVGENQATARWAACEPLEFLGVKIDPERNKVRGEEAIISTDDSKVKVVVIPTDEELMIATDTMEILKNQK</sequence>
<comment type="similarity">
    <text evidence="1 6 7">Belongs to the acetokinase family.</text>
</comment>
<keyword evidence="6" id="KW-0479">Metal-binding</keyword>
<dbReference type="PANTHER" id="PTHR21060">
    <property type="entry name" value="ACETATE KINASE"/>
    <property type="match status" value="1"/>
</dbReference>
<keyword evidence="6" id="KW-0963">Cytoplasm</keyword>
<evidence type="ECO:0000256" key="1">
    <source>
        <dbReference type="ARBA" id="ARBA00008748"/>
    </source>
</evidence>
<dbReference type="PROSITE" id="PS01076">
    <property type="entry name" value="ACETATE_KINASE_2"/>
    <property type="match status" value="1"/>
</dbReference>
<protein>
    <recommendedName>
        <fullName evidence="6">Acetate kinase</fullName>
        <ecNumber evidence="6">2.7.2.1</ecNumber>
    </recommendedName>
    <alternativeName>
        <fullName evidence="6">Acetokinase</fullName>
    </alternativeName>
</protein>
<dbReference type="NCBIfam" id="TIGR00016">
    <property type="entry name" value="ackA"/>
    <property type="match status" value="1"/>
</dbReference>
<dbReference type="Proteomes" id="UP000616346">
    <property type="component" value="Unassembled WGS sequence"/>
</dbReference>
<reference evidence="8 9" key="1">
    <citation type="submission" date="2020-08" db="EMBL/GenBank/DDBJ databases">
        <title>A Genomic Blueprint of the Chicken Gut Microbiome.</title>
        <authorList>
            <person name="Gilroy R."/>
            <person name="Ravi A."/>
            <person name="Getino M."/>
            <person name="Pursley I."/>
            <person name="Horton D.L."/>
            <person name="Alikhan N.-F."/>
            <person name="Baker D."/>
            <person name="Gharbi K."/>
            <person name="Hall N."/>
            <person name="Watson M."/>
            <person name="Adriaenssens E.M."/>
            <person name="Foster-Nyarko E."/>
            <person name="Jarju S."/>
            <person name="Secka A."/>
            <person name="Antonio M."/>
            <person name="Oren A."/>
            <person name="Chaudhuri R."/>
            <person name="La Ragione R.M."/>
            <person name="Hildebrand F."/>
            <person name="Pallen M.J."/>
        </authorList>
    </citation>
    <scope>NUCLEOTIDE SEQUENCE [LARGE SCALE GENOMIC DNA]</scope>
    <source>
        <strain evidence="8 9">Sa1YUN3</strain>
    </source>
</reference>
<feature type="active site" description="Proton donor/acceptor" evidence="6">
    <location>
        <position position="148"/>
    </location>
</feature>
<dbReference type="Gene3D" id="3.30.420.40">
    <property type="match status" value="2"/>
</dbReference>
<name>A0ABR8VDW9_9BACT</name>
<dbReference type="InterPro" id="IPR043129">
    <property type="entry name" value="ATPase_NBD"/>
</dbReference>
<dbReference type="RefSeq" id="WP_178255779.1">
    <property type="nucleotide sequence ID" value="NZ_JACSPQ010000017.1"/>
</dbReference>
<feature type="site" description="Transition state stabilizer" evidence="6">
    <location>
        <position position="241"/>
    </location>
</feature>
<gene>
    <name evidence="6" type="primary">ackA</name>
    <name evidence="8" type="ORF">H9626_11880</name>
</gene>
<feature type="binding site" evidence="6">
    <location>
        <position position="91"/>
    </location>
    <ligand>
        <name>substrate</name>
    </ligand>
</feature>
<dbReference type="Pfam" id="PF00871">
    <property type="entry name" value="Acetate_kinase"/>
    <property type="match status" value="1"/>
</dbReference>
<dbReference type="SUPFAM" id="SSF53067">
    <property type="entry name" value="Actin-like ATPase domain"/>
    <property type="match status" value="2"/>
</dbReference>
<evidence type="ECO:0000256" key="5">
    <source>
        <dbReference type="ARBA" id="ARBA00022840"/>
    </source>
</evidence>
<keyword evidence="3 6" id="KW-0547">Nucleotide-binding</keyword>
<keyword evidence="9" id="KW-1185">Reference proteome</keyword>
<feature type="binding site" evidence="6">
    <location>
        <position position="384"/>
    </location>
    <ligand>
        <name>Mg(2+)</name>
        <dbReference type="ChEBI" id="CHEBI:18420"/>
    </ligand>
</feature>
<comment type="caution">
    <text evidence="8">The sequence shown here is derived from an EMBL/GenBank/DDBJ whole genome shotgun (WGS) entry which is preliminary data.</text>
</comment>
<organism evidence="8 9">
    <name type="scientific">Phocaeicola faecium</name>
    <dbReference type="NCBI Taxonomy" id="2762213"/>
    <lineage>
        <taxon>Bacteria</taxon>
        <taxon>Pseudomonadati</taxon>
        <taxon>Bacteroidota</taxon>
        <taxon>Bacteroidia</taxon>
        <taxon>Bacteroidales</taxon>
        <taxon>Bacteroidaceae</taxon>
        <taxon>Phocaeicola</taxon>
    </lineage>
</organism>
<dbReference type="InterPro" id="IPR023865">
    <property type="entry name" value="Aliphatic_acid_kinase_CS"/>
</dbReference>
<evidence type="ECO:0000256" key="3">
    <source>
        <dbReference type="ARBA" id="ARBA00022741"/>
    </source>
</evidence>
<comment type="pathway">
    <text evidence="6">Metabolic intermediate biosynthesis; acetyl-CoA biosynthesis; acetyl-CoA from acetate: step 1/2.</text>
</comment>
<comment type="subcellular location">
    <subcellularLocation>
        <location evidence="6">Cytoplasm</location>
    </subcellularLocation>
</comment>
<evidence type="ECO:0000256" key="4">
    <source>
        <dbReference type="ARBA" id="ARBA00022777"/>
    </source>
</evidence>
<keyword evidence="6" id="KW-0460">Magnesium</keyword>
<feature type="binding site" evidence="6">
    <location>
        <begin position="283"/>
        <end position="285"/>
    </location>
    <ligand>
        <name>ATP</name>
        <dbReference type="ChEBI" id="CHEBI:30616"/>
    </ligand>
</feature>
<evidence type="ECO:0000256" key="6">
    <source>
        <dbReference type="HAMAP-Rule" id="MF_00020"/>
    </source>
</evidence>
<evidence type="ECO:0000313" key="8">
    <source>
        <dbReference type="EMBL" id="MBD8002900.1"/>
    </source>
</evidence>